<organism evidence="4 5">
    <name type="scientific">Carboxydichorda subterranea</name>
    <dbReference type="NCBI Taxonomy" id="3109565"/>
    <lineage>
        <taxon>Bacteria</taxon>
        <taxon>Bacillati</taxon>
        <taxon>Bacillota</taxon>
        <taxon>Limnochordia</taxon>
        <taxon>Limnochordales</taxon>
        <taxon>Geochordaceae</taxon>
        <taxon>Carboxydichorda</taxon>
    </lineage>
</organism>
<dbReference type="SUPFAM" id="SSF53590">
    <property type="entry name" value="Nucleoside hydrolase"/>
    <property type="match status" value="1"/>
</dbReference>
<dbReference type="GO" id="GO:0016787">
    <property type="term" value="F:hydrolase activity"/>
    <property type="evidence" value="ECO:0007669"/>
    <property type="project" value="UniProtKB-KW"/>
</dbReference>
<evidence type="ECO:0000313" key="4">
    <source>
        <dbReference type="EMBL" id="WRP17497.1"/>
    </source>
</evidence>
<evidence type="ECO:0000259" key="3">
    <source>
        <dbReference type="Pfam" id="PF01156"/>
    </source>
</evidence>
<gene>
    <name evidence="4" type="ORF">U7230_00315</name>
</gene>
<proteinExistence type="predicted"/>
<dbReference type="RefSeq" id="WP_324716767.1">
    <property type="nucleotide sequence ID" value="NZ_CP141615.1"/>
</dbReference>
<dbReference type="Proteomes" id="UP001332192">
    <property type="component" value="Chromosome"/>
</dbReference>
<dbReference type="InterPro" id="IPR036452">
    <property type="entry name" value="Ribo_hydro-like"/>
</dbReference>
<keyword evidence="2" id="KW-0326">Glycosidase</keyword>
<accession>A0ABZ1BZJ2</accession>
<dbReference type="InterPro" id="IPR001910">
    <property type="entry name" value="Inosine/uridine_hydrolase_dom"/>
</dbReference>
<reference evidence="4 5" key="1">
    <citation type="journal article" date="2024" name="Front. Microbiol.">
        <title>Novel thermophilic genera Geochorda gen. nov. and Carboxydochorda gen. nov. from the deep terrestrial subsurface reveal the ecophysiological diversity in the class Limnochordia.</title>
        <authorList>
            <person name="Karnachuk O.V."/>
            <person name="Lukina A.P."/>
            <person name="Avakyan M.R."/>
            <person name="Kadnikov V.V."/>
            <person name="Begmatov S."/>
            <person name="Beletsky A.V."/>
            <person name="Vlasova K.G."/>
            <person name="Novikov A.A."/>
            <person name="Shcherbakova V.A."/>
            <person name="Mardanov A.V."/>
            <person name="Ravin N.V."/>
        </authorList>
    </citation>
    <scope>NUCLEOTIDE SEQUENCE [LARGE SCALE GENOMIC DNA]</scope>
    <source>
        <strain evidence="4 5">L945</strain>
    </source>
</reference>
<dbReference type="PANTHER" id="PTHR12304">
    <property type="entry name" value="INOSINE-URIDINE PREFERRING NUCLEOSIDE HYDROLASE"/>
    <property type="match status" value="1"/>
</dbReference>
<feature type="domain" description="Inosine/uridine-preferring nucleoside hydrolase" evidence="3">
    <location>
        <begin position="10"/>
        <end position="311"/>
    </location>
</feature>
<keyword evidence="5" id="KW-1185">Reference proteome</keyword>
<evidence type="ECO:0000256" key="2">
    <source>
        <dbReference type="ARBA" id="ARBA00023295"/>
    </source>
</evidence>
<sequence>MTPAPGPTRLILDCDPGHDDMVALILAARHPSLRLEAVTTVAGNAPVRDTTRNALRILRAIGSRVPVYQGADRPLMRTQQTAQGFHGENGLASAGAELPPCDEAPAPGHAVEAIIRLVEASPGEITVVTTGPMTNLALALRLRPELARRVRRIAFMGGSTGAGNVTPAAEFNIWADAEAARIVLESGAPLAMFGLNVTHQARLTPAHVERVRRSGGRLCEPLADLLTFYLETSARHFGERELGAPLHDPCPVAYLARPELFEMQALPVQVVTDGGSAYGMTLCDTRVLPPERDDRKRNVEVAVRVDAAGFAELVLGALEGL</sequence>
<keyword evidence="1 4" id="KW-0378">Hydrolase</keyword>
<protein>
    <submittedName>
        <fullName evidence="4">Nucleoside hydrolase</fullName>
    </submittedName>
</protein>
<dbReference type="InterPro" id="IPR023186">
    <property type="entry name" value="IUNH"/>
</dbReference>
<dbReference type="Gene3D" id="3.90.245.10">
    <property type="entry name" value="Ribonucleoside hydrolase-like"/>
    <property type="match status" value="1"/>
</dbReference>
<dbReference type="CDD" id="cd02651">
    <property type="entry name" value="nuc_hydro_IU_UC_XIUA"/>
    <property type="match status" value="1"/>
</dbReference>
<evidence type="ECO:0000313" key="5">
    <source>
        <dbReference type="Proteomes" id="UP001332192"/>
    </source>
</evidence>
<dbReference type="PANTHER" id="PTHR12304:SF4">
    <property type="entry name" value="URIDINE NUCLEOSIDASE"/>
    <property type="match status" value="1"/>
</dbReference>
<dbReference type="Pfam" id="PF01156">
    <property type="entry name" value="IU_nuc_hydro"/>
    <property type="match status" value="1"/>
</dbReference>
<evidence type="ECO:0000256" key="1">
    <source>
        <dbReference type="ARBA" id="ARBA00022801"/>
    </source>
</evidence>
<name>A0ABZ1BZJ2_9FIRM</name>
<dbReference type="EMBL" id="CP141615">
    <property type="protein sequence ID" value="WRP17497.1"/>
    <property type="molecule type" value="Genomic_DNA"/>
</dbReference>